<feature type="transmembrane region" description="Helical" evidence="1">
    <location>
        <begin position="43"/>
        <end position="64"/>
    </location>
</feature>
<reference evidence="2 3" key="1">
    <citation type="journal article" date="2013" name="Proc. Natl. Acad. Sci. U.S.A.">
        <title>Genome of an arbuscular mycorrhizal fungus provides insight into the oldest plant symbiosis.</title>
        <authorList>
            <person name="Tisserant E."/>
            <person name="Malbreil M."/>
            <person name="Kuo A."/>
            <person name="Kohler A."/>
            <person name="Symeonidi A."/>
            <person name="Balestrini R."/>
            <person name="Charron P."/>
            <person name="Duensing N."/>
            <person name="Frei Dit Frey N."/>
            <person name="Gianinazzi-Pearson V."/>
            <person name="Gilbert L.B."/>
            <person name="Handa Y."/>
            <person name="Herr J.R."/>
            <person name="Hijri M."/>
            <person name="Koul R."/>
            <person name="Kawaguchi M."/>
            <person name="Krajinski F."/>
            <person name="Lammers P.J."/>
            <person name="Masclaux F.G."/>
            <person name="Murat C."/>
            <person name="Morin E."/>
            <person name="Ndikumana S."/>
            <person name="Pagni M."/>
            <person name="Petitpierre D."/>
            <person name="Requena N."/>
            <person name="Rosikiewicz P."/>
            <person name="Riley R."/>
            <person name="Saito K."/>
            <person name="San Clemente H."/>
            <person name="Shapiro H."/>
            <person name="van Tuinen D."/>
            <person name="Becard G."/>
            <person name="Bonfante P."/>
            <person name="Paszkowski U."/>
            <person name="Shachar-Hill Y.Y."/>
            <person name="Tuskan G.A."/>
            <person name="Young P.W."/>
            <person name="Sanders I.R."/>
            <person name="Henrissat B."/>
            <person name="Rensing S.A."/>
            <person name="Grigoriev I.V."/>
            <person name="Corradi N."/>
            <person name="Roux C."/>
            <person name="Martin F."/>
        </authorList>
    </citation>
    <scope>NUCLEOTIDE SEQUENCE [LARGE SCALE GENOMIC DNA]</scope>
    <source>
        <strain evidence="2 3">DAOM 197198</strain>
    </source>
</reference>
<feature type="transmembrane region" description="Helical" evidence="1">
    <location>
        <begin position="7"/>
        <end position="23"/>
    </location>
</feature>
<dbReference type="AlphaFoldDB" id="A0A2P4QI60"/>
<sequence length="65" mass="7969">MREMRKYVSLHLIILRFIILYPHNTLCMYCMCVCNNINLHYSFLLRIICIYYILDVTIYILAYIN</sequence>
<evidence type="ECO:0000313" key="2">
    <source>
        <dbReference type="EMBL" id="POG77322.1"/>
    </source>
</evidence>
<feature type="non-terminal residue" evidence="2">
    <location>
        <position position="65"/>
    </location>
</feature>
<keyword evidence="1" id="KW-0812">Transmembrane</keyword>
<name>A0A2P4QI60_RHIID</name>
<evidence type="ECO:0000256" key="1">
    <source>
        <dbReference type="SAM" id="Phobius"/>
    </source>
</evidence>
<protein>
    <submittedName>
        <fullName evidence="2">Uncharacterized protein</fullName>
    </submittedName>
</protein>
<keyword evidence="1" id="KW-1133">Transmembrane helix</keyword>
<evidence type="ECO:0000313" key="3">
    <source>
        <dbReference type="Proteomes" id="UP000018888"/>
    </source>
</evidence>
<keyword evidence="3" id="KW-1185">Reference proteome</keyword>
<reference evidence="2 3" key="2">
    <citation type="journal article" date="2018" name="New Phytol.">
        <title>High intraspecific genome diversity in the model arbuscular mycorrhizal symbiont Rhizophagus irregularis.</title>
        <authorList>
            <person name="Chen E.C.H."/>
            <person name="Morin E."/>
            <person name="Beaudet D."/>
            <person name="Noel J."/>
            <person name="Yildirir G."/>
            <person name="Ndikumana S."/>
            <person name="Charron P."/>
            <person name="St-Onge C."/>
            <person name="Giorgi J."/>
            <person name="Kruger M."/>
            <person name="Marton T."/>
            <person name="Ropars J."/>
            <person name="Grigoriev I.V."/>
            <person name="Hainaut M."/>
            <person name="Henrissat B."/>
            <person name="Roux C."/>
            <person name="Martin F."/>
            <person name="Corradi N."/>
        </authorList>
    </citation>
    <scope>NUCLEOTIDE SEQUENCE [LARGE SCALE GENOMIC DNA]</scope>
    <source>
        <strain evidence="2 3">DAOM 197198</strain>
    </source>
</reference>
<gene>
    <name evidence="2" type="ORF">GLOIN_2v1547953</name>
</gene>
<dbReference type="Proteomes" id="UP000018888">
    <property type="component" value="Unassembled WGS sequence"/>
</dbReference>
<dbReference type="EMBL" id="AUPC02000041">
    <property type="protein sequence ID" value="POG77322.1"/>
    <property type="molecule type" value="Genomic_DNA"/>
</dbReference>
<organism evidence="2 3">
    <name type="scientific">Rhizophagus irregularis (strain DAOM 181602 / DAOM 197198 / MUCL 43194)</name>
    <name type="common">Arbuscular mycorrhizal fungus</name>
    <name type="synonym">Glomus intraradices</name>
    <dbReference type="NCBI Taxonomy" id="747089"/>
    <lineage>
        <taxon>Eukaryota</taxon>
        <taxon>Fungi</taxon>
        <taxon>Fungi incertae sedis</taxon>
        <taxon>Mucoromycota</taxon>
        <taxon>Glomeromycotina</taxon>
        <taxon>Glomeromycetes</taxon>
        <taxon>Glomerales</taxon>
        <taxon>Glomeraceae</taxon>
        <taxon>Rhizophagus</taxon>
    </lineage>
</organism>
<keyword evidence="1" id="KW-0472">Membrane</keyword>
<comment type="caution">
    <text evidence="2">The sequence shown here is derived from an EMBL/GenBank/DDBJ whole genome shotgun (WGS) entry which is preliminary data.</text>
</comment>
<accession>A0A2P4QI60</accession>
<proteinExistence type="predicted"/>